<keyword evidence="7" id="KW-1185">Reference proteome</keyword>
<dbReference type="Gene3D" id="3.20.20.70">
    <property type="entry name" value="Aldolase class I"/>
    <property type="match status" value="1"/>
</dbReference>
<dbReference type="NCBIfam" id="NF003966">
    <property type="entry name" value="PRK05458.1"/>
    <property type="match status" value="1"/>
</dbReference>
<dbReference type="EMBL" id="BLIY01000007">
    <property type="protein sequence ID" value="GFE53763.1"/>
    <property type="molecule type" value="Genomic_DNA"/>
</dbReference>
<dbReference type="SMART" id="SM01240">
    <property type="entry name" value="IMPDH"/>
    <property type="match status" value="1"/>
</dbReference>
<dbReference type="PANTHER" id="PTHR43170:SF5">
    <property type="entry name" value="GMP REDUCTASE"/>
    <property type="match status" value="1"/>
</dbReference>
<dbReference type="GO" id="GO:0003920">
    <property type="term" value="F:GMP reductase activity"/>
    <property type="evidence" value="ECO:0007669"/>
    <property type="project" value="UniProtKB-EC"/>
</dbReference>
<keyword evidence="3" id="KW-0521">NADP</keyword>
<accession>A0A9W5TBN4</accession>
<dbReference type="EC" id="1.7.1.7" evidence="1"/>
<dbReference type="PANTHER" id="PTHR43170">
    <property type="entry name" value="GMP REDUCTASE"/>
    <property type="match status" value="1"/>
</dbReference>
<gene>
    <name evidence="6" type="ORF">BaOVIS_011670</name>
</gene>
<feature type="domain" description="IMP dehydrogenase/GMP reductase" evidence="5">
    <location>
        <begin position="5"/>
        <end position="321"/>
    </location>
</feature>
<dbReference type="HAMAP" id="MF_01511">
    <property type="entry name" value="GMP_reduct_type2"/>
    <property type="match status" value="1"/>
</dbReference>
<dbReference type="Pfam" id="PF00478">
    <property type="entry name" value="IMPDH"/>
    <property type="match status" value="1"/>
</dbReference>
<name>A0A9W5TBN4_BABOV</name>
<dbReference type="CDD" id="cd00381">
    <property type="entry name" value="IMPDH"/>
    <property type="match status" value="1"/>
</dbReference>
<dbReference type="GO" id="GO:0006163">
    <property type="term" value="P:purine nucleotide metabolic process"/>
    <property type="evidence" value="ECO:0007669"/>
    <property type="project" value="InterPro"/>
</dbReference>
<evidence type="ECO:0000259" key="5">
    <source>
        <dbReference type="Pfam" id="PF00478"/>
    </source>
</evidence>
<dbReference type="Proteomes" id="UP001057455">
    <property type="component" value="Unassembled WGS sequence"/>
</dbReference>
<reference evidence="6" key="1">
    <citation type="submission" date="2019-12" db="EMBL/GenBank/DDBJ databases">
        <title>Genome sequence of Babesia ovis.</title>
        <authorList>
            <person name="Yamagishi J."/>
            <person name="Sevinc F."/>
            <person name="Xuan X."/>
        </authorList>
    </citation>
    <scope>NUCLEOTIDE SEQUENCE</scope>
    <source>
        <strain evidence="6">Selcuk</strain>
    </source>
</reference>
<dbReference type="PIRSF" id="PIRSF036500">
    <property type="entry name" value="GMP_red_Firmic"/>
    <property type="match status" value="1"/>
</dbReference>
<evidence type="ECO:0000256" key="4">
    <source>
        <dbReference type="ARBA" id="ARBA00023002"/>
    </source>
</evidence>
<dbReference type="AlphaFoldDB" id="A0A9W5TBN4"/>
<dbReference type="InterPro" id="IPR005994">
    <property type="entry name" value="GuaC_type_2"/>
</dbReference>
<evidence type="ECO:0000313" key="6">
    <source>
        <dbReference type="EMBL" id="GFE53763.1"/>
    </source>
</evidence>
<sequence>MEVFDFEDVMLVPKMCSLESRSQADVSAKLGNRKFRLPLMAANMPAVLDENIAIELAKRDYFYVMHRFNIDIVAFARRMRELSLFVSISIGVQDVSYKVVDDLAAIGLVPEYVTIDVSHGHSEPVRRMIKYVKDRFGDQCFVIAGNVATPEAVRDLESWGADATKVGIGPGYVCSTSVRTGFGTRNWQLSAVRECARVARKVIIADGGCRVSGDIVKAIHMGADWVMSGYFYTGFVQTPGETQVKDGVQVKTYYGNASSVNKQNDHRVEGISILVPCGGSLFEKMLSIEQDLQSAVSFSGGKHILDVRKCDHVIVRRSTGVQPSV</sequence>
<proteinExistence type="inferred from homology"/>
<keyword evidence="4" id="KW-0560">Oxidoreductase</keyword>
<dbReference type="InterPro" id="IPR001093">
    <property type="entry name" value="IMP_DH_GMPRt"/>
</dbReference>
<dbReference type="OrthoDB" id="418595at2759"/>
<dbReference type="InterPro" id="IPR050139">
    <property type="entry name" value="GMP_reductase"/>
</dbReference>
<dbReference type="GO" id="GO:0005829">
    <property type="term" value="C:cytosol"/>
    <property type="evidence" value="ECO:0007669"/>
    <property type="project" value="TreeGrafter"/>
</dbReference>
<comment type="caution">
    <text evidence="6">The sequence shown here is derived from an EMBL/GenBank/DDBJ whole genome shotgun (WGS) entry which is preliminary data.</text>
</comment>
<dbReference type="GO" id="GO:1902560">
    <property type="term" value="C:GMP reductase complex"/>
    <property type="evidence" value="ECO:0007669"/>
    <property type="project" value="InterPro"/>
</dbReference>
<protein>
    <recommendedName>
        <fullName evidence="2">GMP reductase</fullName>
        <ecNumber evidence="1">1.7.1.7</ecNumber>
    </recommendedName>
</protein>
<organism evidence="6 7">
    <name type="scientific">Babesia ovis</name>
    <dbReference type="NCBI Taxonomy" id="5869"/>
    <lineage>
        <taxon>Eukaryota</taxon>
        <taxon>Sar</taxon>
        <taxon>Alveolata</taxon>
        <taxon>Apicomplexa</taxon>
        <taxon>Aconoidasida</taxon>
        <taxon>Piroplasmida</taxon>
        <taxon>Babesiidae</taxon>
        <taxon>Babesia</taxon>
    </lineage>
</organism>
<dbReference type="InterPro" id="IPR013785">
    <property type="entry name" value="Aldolase_TIM"/>
</dbReference>
<evidence type="ECO:0000256" key="1">
    <source>
        <dbReference type="ARBA" id="ARBA00012678"/>
    </source>
</evidence>
<evidence type="ECO:0000313" key="7">
    <source>
        <dbReference type="Proteomes" id="UP001057455"/>
    </source>
</evidence>
<evidence type="ECO:0000256" key="2">
    <source>
        <dbReference type="ARBA" id="ARBA00015800"/>
    </source>
</evidence>
<evidence type="ECO:0000256" key="3">
    <source>
        <dbReference type="ARBA" id="ARBA00022857"/>
    </source>
</evidence>
<dbReference type="SUPFAM" id="SSF51412">
    <property type="entry name" value="Inosine monophosphate dehydrogenase (IMPDH)"/>
    <property type="match status" value="1"/>
</dbReference>